<dbReference type="PANTHER" id="PTHR11863">
    <property type="entry name" value="STEROL DESATURASE"/>
    <property type="match status" value="1"/>
</dbReference>
<evidence type="ECO:0000256" key="3">
    <source>
        <dbReference type="ARBA" id="ARBA00022989"/>
    </source>
</evidence>
<evidence type="ECO:0000256" key="2">
    <source>
        <dbReference type="ARBA" id="ARBA00022692"/>
    </source>
</evidence>
<protein>
    <submittedName>
        <fullName evidence="8">Sterol desaturase family protein</fullName>
    </submittedName>
</protein>
<dbReference type="EMBL" id="CP042301">
    <property type="protein sequence ID" value="QDZ00280.1"/>
    <property type="molecule type" value="Genomic_DNA"/>
</dbReference>
<feature type="transmembrane region" description="Helical" evidence="6">
    <location>
        <begin position="59"/>
        <end position="78"/>
    </location>
</feature>
<feature type="domain" description="Fatty acid hydroxylase" evidence="7">
    <location>
        <begin position="111"/>
        <end position="242"/>
    </location>
</feature>
<feature type="transmembrane region" description="Helical" evidence="6">
    <location>
        <begin position="98"/>
        <end position="122"/>
    </location>
</feature>
<name>A0A5B8KXS9_9HYPH</name>
<dbReference type="GO" id="GO:0016491">
    <property type="term" value="F:oxidoreductase activity"/>
    <property type="evidence" value="ECO:0007669"/>
    <property type="project" value="InterPro"/>
</dbReference>
<evidence type="ECO:0000256" key="6">
    <source>
        <dbReference type="SAM" id="Phobius"/>
    </source>
</evidence>
<dbReference type="Proteomes" id="UP000321389">
    <property type="component" value="Chromosome"/>
</dbReference>
<dbReference type="AlphaFoldDB" id="A0A5B8KXS9"/>
<keyword evidence="3 6" id="KW-1133">Transmembrane helix</keyword>
<evidence type="ECO:0000256" key="1">
    <source>
        <dbReference type="ARBA" id="ARBA00004370"/>
    </source>
</evidence>
<dbReference type="GO" id="GO:0016020">
    <property type="term" value="C:membrane"/>
    <property type="evidence" value="ECO:0007669"/>
    <property type="project" value="UniProtKB-SubCell"/>
</dbReference>
<dbReference type="InterPro" id="IPR050307">
    <property type="entry name" value="Sterol_Desaturase_Related"/>
</dbReference>
<feature type="transmembrane region" description="Helical" evidence="6">
    <location>
        <begin position="162"/>
        <end position="189"/>
    </location>
</feature>
<keyword evidence="9" id="KW-1185">Reference proteome</keyword>
<accession>A0A5B8KXS9</accession>
<comment type="subcellular location">
    <subcellularLocation>
        <location evidence="1">Membrane</location>
    </subcellularLocation>
</comment>
<evidence type="ECO:0000313" key="9">
    <source>
        <dbReference type="Proteomes" id="UP000321389"/>
    </source>
</evidence>
<dbReference type="OrthoDB" id="9770329at2"/>
<dbReference type="GO" id="GO:0008610">
    <property type="term" value="P:lipid biosynthetic process"/>
    <property type="evidence" value="ECO:0007669"/>
    <property type="project" value="InterPro"/>
</dbReference>
<evidence type="ECO:0000256" key="4">
    <source>
        <dbReference type="ARBA" id="ARBA00023136"/>
    </source>
</evidence>
<proteinExistence type="predicted"/>
<evidence type="ECO:0000256" key="5">
    <source>
        <dbReference type="SAM" id="MobiDB-lite"/>
    </source>
</evidence>
<dbReference type="KEGG" id="niy:FQ775_07755"/>
<evidence type="ECO:0000259" key="7">
    <source>
        <dbReference type="Pfam" id="PF04116"/>
    </source>
</evidence>
<dbReference type="Pfam" id="PF04116">
    <property type="entry name" value="FA_hydroxylase"/>
    <property type="match status" value="1"/>
</dbReference>
<organism evidence="8 9">
    <name type="scientific">Nitratireductor mangrovi</name>
    <dbReference type="NCBI Taxonomy" id="2599600"/>
    <lineage>
        <taxon>Bacteria</taxon>
        <taxon>Pseudomonadati</taxon>
        <taxon>Pseudomonadota</taxon>
        <taxon>Alphaproteobacteria</taxon>
        <taxon>Hyphomicrobiales</taxon>
        <taxon>Phyllobacteriaceae</taxon>
        <taxon>Nitratireductor</taxon>
    </lineage>
</organism>
<feature type="region of interest" description="Disordered" evidence="5">
    <location>
        <begin position="288"/>
        <end position="307"/>
    </location>
</feature>
<dbReference type="InterPro" id="IPR006694">
    <property type="entry name" value="Fatty_acid_hydroxylase"/>
</dbReference>
<evidence type="ECO:0000313" key="8">
    <source>
        <dbReference type="EMBL" id="QDZ00280.1"/>
    </source>
</evidence>
<dbReference type="RefSeq" id="WP_146298928.1">
    <property type="nucleotide sequence ID" value="NZ_CP042301.2"/>
</dbReference>
<gene>
    <name evidence="8" type="ORF">FQ775_07755</name>
</gene>
<dbReference type="GO" id="GO:0005506">
    <property type="term" value="F:iron ion binding"/>
    <property type="evidence" value="ECO:0007669"/>
    <property type="project" value="InterPro"/>
</dbReference>
<sequence length="307" mass="34163">MDGQTVADMMLAYLGRLVDHIASAEVLGYALLASALLVAVDFVRRGFRIVWPWRKIESVLATAAIYGVNLLFGPYVLLLAKLLEDAYKATGIPHVDPFFWQGVPAWLLIPFAVFMFDIANYWSHRLMHMKWLWPIHAIHHSDPEVNGLTTYRVHVFEPLVMLTVYTVLLGWLGLPAGVLGGAAVFLGLLNFYVHVNVDWGHGPFRLLLASPRFHRWHHADVPEAYGKNLANVFPFLDVAFGTYYVPGTCRAEVGAEGVPKNDVVRLVLFPFVEWGRMVRDAIRAGRAGEGASETSDVPPLEGTSSAQ</sequence>
<feature type="transmembrane region" description="Helical" evidence="6">
    <location>
        <begin position="26"/>
        <end position="47"/>
    </location>
</feature>
<keyword evidence="4 6" id="KW-0472">Membrane</keyword>
<reference evidence="8" key="1">
    <citation type="submission" date="2020-04" db="EMBL/GenBank/DDBJ databases">
        <title>Nitratireductor sp. nov. isolated from mangrove soil.</title>
        <authorList>
            <person name="Ye Y."/>
        </authorList>
    </citation>
    <scope>NUCLEOTIDE SEQUENCE</scope>
    <source>
        <strain evidence="8">SY7</strain>
    </source>
</reference>
<keyword evidence="2 6" id="KW-0812">Transmembrane</keyword>